<evidence type="ECO:0000259" key="2">
    <source>
        <dbReference type="Pfam" id="PF03108"/>
    </source>
</evidence>
<protein>
    <recommendedName>
        <fullName evidence="2">Transposase MuDR plant domain-containing protein</fullName>
    </recommendedName>
</protein>
<evidence type="ECO:0000256" key="1">
    <source>
        <dbReference type="SAM" id="MobiDB-lite"/>
    </source>
</evidence>
<organism evidence="3 4">
    <name type="scientific">Oryza meyeriana var. granulata</name>
    <dbReference type="NCBI Taxonomy" id="110450"/>
    <lineage>
        <taxon>Eukaryota</taxon>
        <taxon>Viridiplantae</taxon>
        <taxon>Streptophyta</taxon>
        <taxon>Embryophyta</taxon>
        <taxon>Tracheophyta</taxon>
        <taxon>Spermatophyta</taxon>
        <taxon>Magnoliopsida</taxon>
        <taxon>Liliopsida</taxon>
        <taxon>Poales</taxon>
        <taxon>Poaceae</taxon>
        <taxon>BOP clade</taxon>
        <taxon>Oryzoideae</taxon>
        <taxon>Oryzeae</taxon>
        <taxon>Oryzinae</taxon>
        <taxon>Oryza</taxon>
        <taxon>Oryza meyeriana</taxon>
    </lineage>
</organism>
<dbReference type="Proteomes" id="UP000479710">
    <property type="component" value="Unassembled WGS sequence"/>
</dbReference>
<name>A0A6G1CBT6_9ORYZ</name>
<comment type="caution">
    <text evidence="3">The sequence shown here is derived from an EMBL/GenBank/DDBJ whole genome shotgun (WGS) entry which is preliminary data.</text>
</comment>
<gene>
    <name evidence="3" type="ORF">E2562_000377</name>
</gene>
<feature type="compositionally biased region" description="Acidic residues" evidence="1">
    <location>
        <begin position="63"/>
        <end position="83"/>
    </location>
</feature>
<dbReference type="OrthoDB" id="695629at2759"/>
<keyword evidence="4" id="KW-1185">Reference proteome</keyword>
<evidence type="ECO:0000313" key="4">
    <source>
        <dbReference type="Proteomes" id="UP000479710"/>
    </source>
</evidence>
<dbReference type="InterPro" id="IPR004332">
    <property type="entry name" value="Transposase_MuDR"/>
</dbReference>
<feature type="region of interest" description="Disordered" evidence="1">
    <location>
        <begin position="47"/>
        <end position="85"/>
    </location>
</feature>
<feature type="domain" description="Transposase MuDR plant" evidence="2">
    <location>
        <begin position="223"/>
        <end position="270"/>
    </location>
</feature>
<dbReference type="EMBL" id="SPHZ02000009">
    <property type="protein sequence ID" value="KAF0897659.1"/>
    <property type="molecule type" value="Genomic_DNA"/>
</dbReference>
<evidence type="ECO:0000313" key="3">
    <source>
        <dbReference type="EMBL" id="KAF0897659.1"/>
    </source>
</evidence>
<proteinExistence type="predicted"/>
<reference evidence="3 4" key="1">
    <citation type="submission" date="2019-11" db="EMBL/GenBank/DDBJ databases">
        <title>Whole genome sequence of Oryza granulata.</title>
        <authorList>
            <person name="Li W."/>
        </authorList>
    </citation>
    <scope>NUCLEOTIDE SEQUENCE [LARGE SCALE GENOMIC DNA]</scope>
    <source>
        <strain evidence="4">cv. Menghai</strain>
        <tissue evidence="3">Leaf</tissue>
    </source>
</reference>
<accession>A0A6G1CBT6</accession>
<sequence>MLHWLFPEEDLDSGLRALVDDKVCQFMSDCIVERGVVEVYAEEPIVVDVSDGDEQGSDYKLEMEEEGDSDSEDASQDGNEQVEEGGMQGLEDNVEAEKRLVVYNHQEPIFVEAIEDSNTYCDYILGDDCPSDDEEEADNIHKQYKELKKKIKAGKAGNLDDVDFEGLKSNPIMQDGAEQGGNDIPYDDSDSEQSIDKIGSDGEVTTRTSQYPRFKDKPGVPQFELGMKFSYKSQFRKAITRYALSDRKVINFIKSDPKRVRAKCDWPSCPSASIESLQLVRVNARARVETYQAQEPAKVKPKKTTRGPLLLLPPWDFDKL</sequence>
<dbReference type="AlphaFoldDB" id="A0A6G1CBT6"/>
<dbReference type="Pfam" id="PF03108">
    <property type="entry name" value="DBD_Tnp_Mut"/>
    <property type="match status" value="1"/>
</dbReference>
<feature type="region of interest" description="Disordered" evidence="1">
    <location>
        <begin position="166"/>
        <end position="217"/>
    </location>
</feature>